<dbReference type="OrthoDB" id="5734946at2"/>
<dbReference type="KEGG" id="lez:GLE_1709"/>
<gene>
    <name evidence="1" type="ORF">GLE_1709</name>
</gene>
<dbReference type="Pfam" id="PF16137">
    <property type="entry name" value="DUF4845"/>
    <property type="match status" value="1"/>
</dbReference>
<evidence type="ECO:0000313" key="2">
    <source>
        <dbReference type="Proteomes" id="UP000061569"/>
    </source>
</evidence>
<proteinExistence type="predicted"/>
<dbReference type="PATRIC" id="fig|69.6.peg.1687"/>
<reference evidence="1 2" key="1">
    <citation type="submission" date="2015-11" db="EMBL/GenBank/DDBJ databases">
        <title>Genome sequences of Lysobacter enzymogenes strain C3 and Lysobacter antibioticus ATCC 29479.</title>
        <authorList>
            <person name="Kobayashi D.Y."/>
        </authorList>
    </citation>
    <scope>NUCLEOTIDE SEQUENCE [LARGE SCALE GENOMIC DNA]</scope>
    <source>
        <strain evidence="1 2">C3</strain>
    </source>
</reference>
<accession>A0A0S2DFE6</accession>
<dbReference type="STRING" id="69.GLE_1709"/>
<dbReference type="AlphaFoldDB" id="A0A0S2DFE6"/>
<dbReference type="EMBL" id="CP013140">
    <property type="protein sequence ID" value="ALN57064.1"/>
    <property type="molecule type" value="Genomic_DNA"/>
</dbReference>
<name>A0A0S2DFE6_LYSEN</name>
<sequence>MKRNQRGITLLGFIITLAVVGVFAYVGMKLVPMYSDYYSVKRSLADLAKEPNAGQMDGATARTLFFRRMDISYVDSVKPENFRVQRSERGMEIIVAYDVRRPMIANLDVVGHFEARQEMVSRAGD</sequence>
<evidence type="ECO:0000313" key="1">
    <source>
        <dbReference type="EMBL" id="ALN57064.1"/>
    </source>
</evidence>
<dbReference type="InterPro" id="IPR032314">
    <property type="entry name" value="DUF4845"/>
</dbReference>
<protein>
    <submittedName>
        <fullName evidence="1">Uncharacterized protein</fullName>
    </submittedName>
</protein>
<dbReference type="Proteomes" id="UP000061569">
    <property type="component" value="Chromosome"/>
</dbReference>
<organism evidence="1 2">
    <name type="scientific">Lysobacter enzymogenes</name>
    <dbReference type="NCBI Taxonomy" id="69"/>
    <lineage>
        <taxon>Bacteria</taxon>
        <taxon>Pseudomonadati</taxon>
        <taxon>Pseudomonadota</taxon>
        <taxon>Gammaproteobacteria</taxon>
        <taxon>Lysobacterales</taxon>
        <taxon>Lysobacteraceae</taxon>
        <taxon>Lysobacter</taxon>
    </lineage>
</organism>